<dbReference type="Pfam" id="PF01883">
    <property type="entry name" value="FeS_assembly_P"/>
    <property type="match status" value="1"/>
</dbReference>
<sequence>MGNEGLLIVDKIELALHTVYDPEIPVNIMELGLVYDIDIKEDNAVFITMTLTAPGCPVAGDILLEVENKVRAIEGVTDVHVQLTFEPQWTKDMMSEEAKLELGFL</sequence>
<dbReference type="Gene3D" id="3.30.300.130">
    <property type="entry name" value="Fe-S cluster assembly (FSCA)"/>
    <property type="match status" value="1"/>
</dbReference>
<reference evidence="2 3" key="1">
    <citation type="submission" date="2017-11" db="EMBL/GenBank/DDBJ databases">
        <title>Infants hospitalized years apart are colonized by the same room-sourced microbial strains.</title>
        <authorList>
            <person name="Brooks B."/>
            <person name="Olm M.R."/>
            <person name="Firek B.A."/>
            <person name="Baker R."/>
            <person name="Thomas B.C."/>
            <person name="Morowitz M.J."/>
            <person name="Banfield J.F."/>
        </authorList>
    </citation>
    <scope>NUCLEOTIDE SEQUENCE [LARGE SCALE GENOMIC DNA]</scope>
    <source>
        <strain evidence="2">S2_009_000_R2_76</strain>
    </source>
</reference>
<organism evidence="2 3">
    <name type="scientific">Pseudopedobacter saltans</name>
    <dbReference type="NCBI Taxonomy" id="151895"/>
    <lineage>
        <taxon>Bacteria</taxon>
        <taxon>Pseudomonadati</taxon>
        <taxon>Bacteroidota</taxon>
        <taxon>Sphingobacteriia</taxon>
        <taxon>Sphingobacteriales</taxon>
        <taxon>Sphingobacteriaceae</taxon>
        <taxon>Pseudopedobacter</taxon>
    </lineage>
</organism>
<protein>
    <submittedName>
        <fullName evidence="2">FeS assembly SUF system protein</fullName>
    </submittedName>
</protein>
<dbReference type="EMBL" id="QFOI01000442">
    <property type="protein sequence ID" value="PZP42300.1"/>
    <property type="molecule type" value="Genomic_DNA"/>
</dbReference>
<dbReference type="Proteomes" id="UP000249645">
    <property type="component" value="Unassembled WGS sequence"/>
</dbReference>
<dbReference type="InterPro" id="IPR002744">
    <property type="entry name" value="MIP18-like"/>
</dbReference>
<dbReference type="InterPro" id="IPR052339">
    <property type="entry name" value="Fe-S_Maturation_MIP18"/>
</dbReference>
<feature type="domain" description="MIP18 family-like" evidence="1">
    <location>
        <begin position="10"/>
        <end position="81"/>
    </location>
</feature>
<name>A0A2W5EM14_9SPHI</name>
<accession>A0A2W5EM14</accession>
<evidence type="ECO:0000313" key="3">
    <source>
        <dbReference type="Proteomes" id="UP000249645"/>
    </source>
</evidence>
<comment type="caution">
    <text evidence="2">The sequence shown here is derived from an EMBL/GenBank/DDBJ whole genome shotgun (WGS) entry which is preliminary data.</text>
</comment>
<dbReference type="AlphaFoldDB" id="A0A2W5EM14"/>
<gene>
    <name evidence="2" type="ORF">DI598_17095</name>
</gene>
<proteinExistence type="predicted"/>
<dbReference type="PANTHER" id="PTHR42831:SF1">
    <property type="entry name" value="FE-S PROTEIN MATURATION AUXILIARY FACTOR YITW"/>
    <property type="match status" value="1"/>
</dbReference>
<dbReference type="SUPFAM" id="SSF117916">
    <property type="entry name" value="Fe-S cluster assembly (FSCA) domain-like"/>
    <property type="match status" value="1"/>
</dbReference>
<dbReference type="InterPro" id="IPR034904">
    <property type="entry name" value="FSCA_dom_sf"/>
</dbReference>
<dbReference type="PANTHER" id="PTHR42831">
    <property type="entry name" value="FE-S PROTEIN MATURATION AUXILIARY FACTOR YITW"/>
    <property type="match status" value="1"/>
</dbReference>
<evidence type="ECO:0000313" key="2">
    <source>
        <dbReference type="EMBL" id="PZP42300.1"/>
    </source>
</evidence>
<evidence type="ECO:0000259" key="1">
    <source>
        <dbReference type="Pfam" id="PF01883"/>
    </source>
</evidence>